<dbReference type="EMBL" id="OX459125">
    <property type="protein sequence ID" value="CAI9116381.1"/>
    <property type="molecule type" value="Genomic_DNA"/>
</dbReference>
<evidence type="ECO:0000259" key="2">
    <source>
        <dbReference type="PROSITE" id="PS50089"/>
    </source>
</evidence>
<dbReference type="Gene3D" id="3.30.40.10">
    <property type="entry name" value="Zinc/RING finger domain, C3HC4 (zinc finger)"/>
    <property type="match status" value="1"/>
</dbReference>
<dbReference type="InterPro" id="IPR001841">
    <property type="entry name" value="Znf_RING"/>
</dbReference>
<dbReference type="Proteomes" id="UP001161247">
    <property type="component" value="Chromosome 8"/>
</dbReference>
<dbReference type="PROSITE" id="PS50089">
    <property type="entry name" value="ZF_RING_2"/>
    <property type="match status" value="1"/>
</dbReference>
<dbReference type="FunFam" id="3.30.40.10:FF:000388">
    <property type="entry name" value="Putative RING zinc finger domain superfamily protein"/>
    <property type="match status" value="1"/>
</dbReference>
<keyword evidence="1" id="KW-0479">Metal-binding</keyword>
<dbReference type="PANTHER" id="PTHR47662">
    <property type="entry name" value="RING-TYPE DOMAIN-CONTAINING PROTEIN"/>
    <property type="match status" value="1"/>
</dbReference>
<keyword evidence="1" id="KW-0863">Zinc-finger</keyword>
<sequence>MGALSKFFFSPIYRLISIYFSKVLPETIRFMVLSVFVLYTFYKRRSSRNDFVAVINQNSSCFVYKKTKPPPPSDSSPECSICLSEYADGDKARQLRCNHVFHNKCLDKWLQAGSHATCPLCRNLVVPAEVASEHRRCLDEHQLLKNSVEEELALMLLPTMNVWSYHNSGFF</sequence>
<name>A0AAV1E9T0_OLDCO</name>
<accession>A0AAV1E9T0</accession>
<evidence type="ECO:0000313" key="3">
    <source>
        <dbReference type="EMBL" id="CAI9116381.1"/>
    </source>
</evidence>
<feature type="domain" description="RING-type" evidence="2">
    <location>
        <begin position="79"/>
        <end position="122"/>
    </location>
</feature>
<dbReference type="PANTHER" id="PTHR47662:SF2">
    <property type="entry name" value="RING-H2 FINGER PROTEIN ATL57-LIKE"/>
    <property type="match status" value="1"/>
</dbReference>
<dbReference type="SUPFAM" id="SSF57850">
    <property type="entry name" value="RING/U-box"/>
    <property type="match status" value="1"/>
</dbReference>
<dbReference type="Pfam" id="PF13639">
    <property type="entry name" value="zf-RING_2"/>
    <property type="match status" value="1"/>
</dbReference>
<evidence type="ECO:0000313" key="4">
    <source>
        <dbReference type="Proteomes" id="UP001161247"/>
    </source>
</evidence>
<evidence type="ECO:0000256" key="1">
    <source>
        <dbReference type="PROSITE-ProRule" id="PRU00175"/>
    </source>
</evidence>
<protein>
    <submittedName>
        <fullName evidence="3">OLC1v1017511C1</fullName>
    </submittedName>
</protein>
<dbReference type="GO" id="GO:0008270">
    <property type="term" value="F:zinc ion binding"/>
    <property type="evidence" value="ECO:0007669"/>
    <property type="project" value="UniProtKB-KW"/>
</dbReference>
<dbReference type="SMART" id="SM00184">
    <property type="entry name" value="RING"/>
    <property type="match status" value="1"/>
</dbReference>
<reference evidence="3" key="1">
    <citation type="submission" date="2023-03" db="EMBL/GenBank/DDBJ databases">
        <authorList>
            <person name="Julca I."/>
        </authorList>
    </citation>
    <scope>NUCLEOTIDE SEQUENCE</scope>
</reference>
<gene>
    <name evidence="3" type="ORF">OLC1_LOCUS22692</name>
</gene>
<proteinExistence type="predicted"/>
<keyword evidence="1" id="KW-0862">Zinc</keyword>
<dbReference type="InterPro" id="IPR013083">
    <property type="entry name" value="Znf_RING/FYVE/PHD"/>
</dbReference>
<organism evidence="3 4">
    <name type="scientific">Oldenlandia corymbosa var. corymbosa</name>
    <dbReference type="NCBI Taxonomy" id="529605"/>
    <lineage>
        <taxon>Eukaryota</taxon>
        <taxon>Viridiplantae</taxon>
        <taxon>Streptophyta</taxon>
        <taxon>Embryophyta</taxon>
        <taxon>Tracheophyta</taxon>
        <taxon>Spermatophyta</taxon>
        <taxon>Magnoliopsida</taxon>
        <taxon>eudicotyledons</taxon>
        <taxon>Gunneridae</taxon>
        <taxon>Pentapetalae</taxon>
        <taxon>asterids</taxon>
        <taxon>lamiids</taxon>
        <taxon>Gentianales</taxon>
        <taxon>Rubiaceae</taxon>
        <taxon>Rubioideae</taxon>
        <taxon>Spermacoceae</taxon>
        <taxon>Hedyotis-Oldenlandia complex</taxon>
        <taxon>Oldenlandia</taxon>
    </lineage>
</organism>
<keyword evidence="4" id="KW-1185">Reference proteome</keyword>
<dbReference type="AlphaFoldDB" id="A0AAV1E9T0"/>